<feature type="compositionally biased region" description="Basic residues" evidence="10">
    <location>
        <begin position="624"/>
        <end position="633"/>
    </location>
</feature>
<dbReference type="PRINTS" id="PR00747">
    <property type="entry name" value="GLYHDRLASE47"/>
</dbReference>
<feature type="compositionally biased region" description="Gly residues" evidence="10">
    <location>
        <begin position="654"/>
        <end position="663"/>
    </location>
</feature>
<evidence type="ECO:0000313" key="12">
    <source>
        <dbReference type="Proteomes" id="UP000245768"/>
    </source>
</evidence>
<feature type="region of interest" description="Disordered" evidence="10">
    <location>
        <begin position="623"/>
        <end position="666"/>
    </location>
</feature>
<dbReference type="GO" id="GO:0005509">
    <property type="term" value="F:calcium ion binding"/>
    <property type="evidence" value="ECO:0007669"/>
    <property type="project" value="InterPro"/>
</dbReference>
<dbReference type="AlphaFoldDB" id="A0A316YH52"/>
<dbReference type="PANTHER" id="PTHR11742">
    <property type="entry name" value="MANNOSYL-OLIGOSACCHARIDE ALPHA-1,2-MANNOSIDASE-RELATED"/>
    <property type="match status" value="1"/>
</dbReference>
<reference evidence="11 12" key="1">
    <citation type="journal article" date="2018" name="Mol. Biol. Evol.">
        <title>Broad Genomic Sampling Reveals a Smut Pathogenic Ancestry of the Fungal Clade Ustilaginomycotina.</title>
        <authorList>
            <person name="Kijpornyongpan T."/>
            <person name="Mondo S.J."/>
            <person name="Barry K."/>
            <person name="Sandor L."/>
            <person name="Lee J."/>
            <person name="Lipzen A."/>
            <person name="Pangilinan J."/>
            <person name="LaButti K."/>
            <person name="Hainaut M."/>
            <person name="Henrissat B."/>
            <person name="Grigoriev I.V."/>
            <person name="Spatafora J.W."/>
            <person name="Aime M.C."/>
        </authorList>
    </citation>
    <scope>NUCLEOTIDE SEQUENCE [LARGE SCALE GENOMIC DNA]</scope>
    <source>
        <strain evidence="11 12">MCA 4198</strain>
    </source>
</reference>
<evidence type="ECO:0000313" key="11">
    <source>
        <dbReference type="EMBL" id="PWN88406.1"/>
    </source>
</evidence>
<evidence type="ECO:0000256" key="1">
    <source>
        <dbReference type="ARBA" id="ARBA00001913"/>
    </source>
</evidence>
<keyword evidence="12" id="KW-1185">Reference proteome</keyword>
<dbReference type="Proteomes" id="UP000245768">
    <property type="component" value="Unassembled WGS sequence"/>
</dbReference>
<evidence type="ECO:0000256" key="5">
    <source>
        <dbReference type="ARBA" id="ARBA00023157"/>
    </source>
</evidence>
<feature type="compositionally biased region" description="Low complexity" evidence="10">
    <location>
        <begin position="712"/>
        <end position="739"/>
    </location>
</feature>
<dbReference type="InterPro" id="IPR012341">
    <property type="entry name" value="6hp_glycosidase-like_sf"/>
</dbReference>
<dbReference type="GO" id="GO:0016020">
    <property type="term" value="C:membrane"/>
    <property type="evidence" value="ECO:0007669"/>
    <property type="project" value="InterPro"/>
</dbReference>
<protein>
    <recommendedName>
        <fullName evidence="9">alpha-1,2-Mannosidase</fullName>
        <ecNumber evidence="9">3.2.1.-</ecNumber>
    </recommendedName>
</protein>
<feature type="active site" evidence="6">
    <location>
        <position position="367"/>
    </location>
</feature>
<feature type="active site" description="Proton donor" evidence="6">
    <location>
        <position position="234"/>
    </location>
</feature>
<evidence type="ECO:0000256" key="2">
    <source>
        <dbReference type="ARBA" id="ARBA00004922"/>
    </source>
</evidence>
<comment type="pathway">
    <text evidence="2">Protein modification; protein glycosylation.</text>
</comment>
<dbReference type="PANTHER" id="PTHR11742:SF103">
    <property type="entry name" value="ENDOPLASMIC RETICULUM MANNOSIDASE MNL2-RELATED"/>
    <property type="match status" value="1"/>
</dbReference>
<keyword evidence="4 9" id="KW-0378">Hydrolase</keyword>
<dbReference type="InParanoid" id="A0A316YH52"/>
<sequence>MKGYYHSSHDLDKLYADGNPHLGVIPASKLRLLQRDPLLSRPTAPMAAPEVPASLWVAHSGWSAAVNGSKTTYLDAYTPEAQPLEPEWRKAPFAGWQPPLEEMRRSASRRMPLPKVQHPFPAPDRYSGVEGNTARDKVLQERQRLVRNAFLHAWQGYKRLAWGHDELKPVTEVPHDNFNGWGATIVDALDTLLVMELPGEYDLARQHVRDIDFHLVGGERSAYGFSDGKIPVFETAIRYLGGFLSAYDLSGDVLMRDRAEELAQLIMPAFDTPTGVPVGRIKFDQPSYKSAAGGVILAEAASMLVEMTRLWQVTGNRTYFDRVQRTSDWLDRNMTGTPERLGTLLPTSIFPERGTMYGWYTWGGMADSAFEYLIKEHQLLDGHLEQYGRMFSEAMDSAHRWLLRHIGSVPNTPLLIMGQSNGRLFTPKLEHLTCFAGGSIGLSARLLSGRSHDLVHAERVTESCWWAYNATATGIGPEELTFYRDRDTDRFDSVVMPDGTSRRGNARGSPLIGVRSIRADYRNRPETIESVFYMWRITGDEKWQERGWQMFSSWVAHCMTDVGFSSIQSVLEVPAMQSDSMESFVFAETFKYYYLLFSPPDLISLDDYVFTTEAHPLLTPQKGRWARAGHGPKKLWDDAAPESSHTPPSASGLYAGGEGGPVGGLTNQQKHAILKRWYDKNENERKKQEAFAKAKANADKVIPPPILKNNASSSSSISTSSSRSTTSNDGDDISSSNNA</sequence>
<feature type="compositionally biased region" description="Basic and acidic residues" evidence="10">
    <location>
        <begin position="684"/>
        <end position="698"/>
    </location>
</feature>
<keyword evidence="5 8" id="KW-1015">Disulfide bond</keyword>
<feature type="active site" description="Proton donor" evidence="6">
    <location>
        <position position="478"/>
    </location>
</feature>
<accession>A0A316YH52</accession>
<dbReference type="InterPro" id="IPR001382">
    <property type="entry name" value="Glyco_hydro_47"/>
</dbReference>
<evidence type="ECO:0000256" key="6">
    <source>
        <dbReference type="PIRSR" id="PIRSR601382-1"/>
    </source>
</evidence>
<evidence type="ECO:0000256" key="7">
    <source>
        <dbReference type="PIRSR" id="PIRSR601382-2"/>
    </source>
</evidence>
<evidence type="ECO:0000256" key="3">
    <source>
        <dbReference type="ARBA" id="ARBA00007658"/>
    </source>
</evidence>
<dbReference type="SUPFAM" id="SSF48225">
    <property type="entry name" value="Seven-hairpin glycosidases"/>
    <property type="match status" value="1"/>
</dbReference>
<keyword evidence="7" id="KW-0479">Metal-binding</keyword>
<evidence type="ECO:0000256" key="10">
    <source>
        <dbReference type="SAM" id="MobiDB-lite"/>
    </source>
</evidence>
<keyword evidence="9 11" id="KW-0326">Glycosidase</keyword>
<keyword evidence="7" id="KW-0106">Calcium</keyword>
<evidence type="ECO:0000256" key="9">
    <source>
        <dbReference type="RuleBase" id="RU361193"/>
    </source>
</evidence>
<proteinExistence type="inferred from homology"/>
<dbReference type="EMBL" id="KZ819638">
    <property type="protein sequence ID" value="PWN88406.1"/>
    <property type="molecule type" value="Genomic_DNA"/>
</dbReference>
<dbReference type="GeneID" id="37040830"/>
<dbReference type="GO" id="GO:0005975">
    <property type="term" value="P:carbohydrate metabolic process"/>
    <property type="evidence" value="ECO:0007669"/>
    <property type="project" value="InterPro"/>
</dbReference>
<feature type="binding site" evidence="7">
    <location>
        <position position="612"/>
    </location>
    <ligand>
        <name>Ca(2+)</name>
        <dbReference type="ChEBI" id="CHEBI:29108"/>
    </ligand>
</feature>
<dbReference type="RefSeq" id="XP_025375604.1">
    <property type="nucleotide sequence ID" value="XM_025518914.1"/>
</dbReference>
<dbReference type="EC" id="3.2.1.-" evidence="9"/>
<dbReference type="OrthoDB" id="8118055at2759"/>
<comment type="similarity">
    <text evidence="3 9">Belongs to the glycosyl hydrolase 47 family.</text>
</comment>
<gene>
    <name evidence="11" type="ORF">FA10DRAFT_232625</name>
</gene>
<evidence type="ECO:0000256" key="4">
    <source>
        <dbReference type="ARBA" id="ARBA00022801"/>
    </source>
</evidence>
<dbReference type="STRING" id="215250.A0A316YH52"/>
<feature type="region of interest" description="Disordered" evidence="10">
    <location>
        <begin position="684"/>
        <end position="739"/>
    </location>
</feature>
<dbReference type="GO" id="GO:0005783">
    <property type="term" value="C:endoplasmic reticulum"/>
    <property type="evidence" value="ECO:0007669"/>
    <property type="project" value="TreeGrafter"/>
</dbReference>
<feature type="disulfide bond" evidence="8">
    <location>
        <begin position="434"/>
        <end position="464"/>
    </location>
</feature>
<dbReference type="GO" id="GO:0036503">
    <property type="term" value="P:ERAD pathway"/>
    <property type="evidence" value="ECO:0007669"/>
    <property type="project" value="UniProtKB-ARBA"/>
</dbReference>
<feature type="active site" evidence="6">
    <location>
        <position position="526"/>
    </location>
</feature>
<name>A0A316YH52_9BASI</name>
<evidence type="ECO:0000256" key="8">
    <source>
        <dbReference type="PIRSR" id="PIRSR601382-3"/>
    </source>
</evidence>
<dbReference type="Gene3D" id="1.50.10.10">
    <property type="match status" value="1"/>
</dbReference>
<dbReference type="GO" id="GO:0004571">
    <property type="term" value="F:mannosyl-oligosaccharide 1,2-alpha-mannosidase activity"/>
    <property type="evidence" value="ECO:0007669"/>
    <property type="project" value="InterPro"/>
</dbReference>
<dbReference type="Pfam" id="PF01532">
    <property type="entry name" value="Glyco_hydro_47"/>
    <property type="match status" value="1"/>
</dbReference>
<dbReference type="InterPro" id="IPR036026">
    <property type="entry name" value="Seven-hairpin_glycosidases"/>
</dbReference>
<organism evidence="11 12">
    <name type="scientific">Acaromyces ingoldii</name>
    <dbReference type="NCBI Taxonomy" id="215250"/>
    <lineage>
        <taxon>Eukaryota</taxon>
        <taxon>Fungi</taxon>
        <taxon>Dikarya</taxon>
        <taxon>Basidiomycota</taxon>
        <taxon>Ustilaginomycotina</taxon>
        <taxon>Exobasidiomycetes</taxon>
        <taxon>Exobasidiales</taxon>
        <taxon>Cryptobasidiaceae</taxon>
        <taxon>Acaromyces</taxon>
    </lineage>
</organism>
<dbReference type="InterPro" id="IPR050749">
    <property type="entry name" value="Glycosyl_Hydrolase_47"/>
</dbReference>
<comment type="cofactor">
    <cofactor evidence="1 7">
        <name>Ca(2+)</name>
        <dbReference type="ChEBI" id="CHEBI:29108"/>
    </cofactor>
</comment>